<dbReference type="PROSITE" id="PS50294">
    <property type="entry name" value="WD_REPEATS_REGION"/>
    <property type="match status" value="4"/>
</dbReference>
<dbReference type="InterPro" id="IPR011047">
    <property type="entry name" value="Quinoprotein_ADH-like_sf"/>
</dbReference>
<evidence type="ECO:0000256" key="5">
    <source>
        <dbReference type="PROSITE-ProRule" id="PRU00221"/>
    </source>
</evidence>
<evidence type="ECO:0000256" key="1">
    <source>
        <dbReference type="ARBA" id="ARBA00022574"/>
    </source>
</evidence>
<dbReference type="CDD" id="cd00200">
    <property type="entry name" value="WD40"/>
    <property type="match status" value="1"/>
</dbReference>
<protein>
    <submittedName>
        <fullName evidence="10">Serine/threonine-protein kinase PknD</fullName>
        <ecNumber evidence="10">2.7.11.1</ecNumber>
    </submittedName>
</protein>
<feature type="binding site" evidence="6">
    <location>
        <position position="373"/>
    </location>
    <ligand>
        <name>ATP</name>
        <dbReference type="ChEBI" id="CHEBI:30616"/>
    </ligand>
</feature>
<sequence>MKQCISCHTELTAHAINSGRCPQCGAVLLPLDEKAVGNETLALNDDDGASDDVLQQTVAVNDFSGKTAPSGPDLGATIQISETDNTDTAVPEPDDKATAQTIAQTSDAGADSDFEMGGSTGEQGDTAYASNQSDRPDQTIVASGTAVPPVSDDELGKTIQLSEPTGDEAPSSPDATVAVTPQSPSPNLDQTIVASDTTAPPENYDLGATVSFSGDAGSGESQNFDATVALSAETPEDEGGNDKTIALGSAASPASDNDNLGKTISLRDFSEGDFEVWGQKATAFFPDDSEVSNKPKQKKTAATLQPGGPSGDTLYTGKTSVAVRALVGLDGKPQPKTTTVPADYSINSKLGAGNMGVVYDATQRSMNRPVALKTIKPEGRKQRDQLDNLASEAIVTGNLVHPNIVPVYDLGRDSEGNLFYSMKKVQGTTWDETLKSNSEAKNLDIFLRVCDAVAFGHSRGVVHRDLKPENVIVADYGEVLVMDWGLAYATKDFARIDSIIQNVTMGGSPAYMSPEAARNFMVMGGFVEGSPTQITPSVDIYLLGSILYEMITGYPPHSGRDLMACVVAASNNKIRDAKDANPGLLEIAMKAMATNVEDRYQTVEELQEAVHEYEAHAESITLTHRANEHLNSGNLARAVATYEDAIALWDGNEPAQQQYKIAQRRLERKRYTVLALTAALLLVTVGGFAGISSQWMRAETARKDAEKQRDIAVVAQQEADEAKLVAIQEREVADQEREIADRERKKAEELAVAERKAKEAEELARIEQEKLRVEAEDARDTANRAKNVAEAERLKQAYLNYLARIKLAAQRVDENDIGEGNRLLDELYAASPDLCGWEWQHLKYLCSQGKDRLQLRNPISAIATSQDGSRTLAATSGGAITLWGLDSFSEAHPTPLWEARDVSFEQITAVDISDDGKKIAVAGQLAEDVPTDVILWRDTNTGGAPLRLSGHLGTRVLSAKFSDDQTRLVTTGDDGTVRIWDAGDGRLLLTTPKQADRWLANDAVISPDGSLLVAAGIDGTVPIWKLELTADGLTANSLGYFDGHRKSVRFADGSQYREGTVDCIRFLPDGRVLSGGRDGALLLWNPATVPLHARMNISEAIETATQIASGESTGLNSKDVSYSFIDVPAHEGAIQSLGVGTDSNGQLFAVTVGDDTLVKVWMIDHLDAAKLAQVQPVKVFRGHTDEVASVAVIESGDEPGLLSGGLDGRVIRWNLSAGGDVRVLTSELTGHRDAILAGQFTSDGLSVLTAGRDEVVSLFNLETGERRTFAEGHDAYAGISSVVPTPDGKYLVTTAYDGVTQIWDTSTATQRARIEALPMEQKAGDTVFDAFTPMTPIISSDSQWLVTDSDASADDFRLALWKLETVLDVDAELEPVAVIDCLSEPTVASFSTDEKQVLIGDSDGRCYVWDLASNEVKSFSLHSGRSARVTVVRPLPGGTEAVSAAEDYTVIRWNTSTGEPVPNWSLKHPGWVEELEVTADGRYALTTSGPRNASNELRLWDLRTTEELLRINLPNAQISEIELSPDDKKLLLVTNPKKSDEETTASTVRLLEIPALREIRFDPKSGRAIPTTQQQKDSVPLLNSELLRDTVFAAAFTADGTGLFTGGLKGVNRWSIEGRDRVGTRFVNHGAVLAIDDAPDGRVVAVGNQDGSFVLLDTLGARLTGVFKADASENRKRITAIRFDPTSSNGEYRLAVGSPTSLSLWSVVPGGKSDETVLLKGDSNGPQRGVTDLAYSKDGKHLIAGGADGSVWLWDLSQPQQPGKQIGGDDENSRQHQSRVNSVSVANTDDVPAEILVIGSASNDRSGIVWVVEKSTGRLLAQSALLGHANAVEAITFAGRFDRVITGSEDLTVRVWDWDGSGSKAWTTEKLQQLPDGYEVMTLRRHTAGVTDVDFSPNLTDVLSTGRDGRAVLWLGEKFK</sequence>
<evidence type="ECO:0000256" key="4">
    <source>
        <dbReference type="ARBA" id="ARBA00022840"/>
    </source>
</evidence>
<feature type="repeat" description="WD" evidence="5">
    <location>
        <begin position="1883"/>
        <end position="1914"/>
    </location>
</feature>
<evidence type="ECO:0000313" key="10">
    <source>
        <dbReference type="EMBL" id="QDT63213.1"/>
    </source>
</evidence>
<dbReference type="GO" id="GO:0005524">
    <property type="term" value="F:ATP binding"/>
    <property type="evidence" value="ECO:0007669"/>
    <property type="project" value="UniProtKB-UniRule"/>
</dbReference>
<dbReference type="PROSITE" id="PS50011">
    <property type="entry name" value="PROTEIN_KINASE_DOM"/>
    <property type="match status" value="1"/>
</dbReference>
<dbReference type="SUPFAM" id="SSF82171">
    <property type="entry name" value="DPP6 N-terminal domain-like"/>
    <property type="match status" value="1"/>
</dbReference>
<proteinExistence type="predicted"/>
<dbReference type="CDD" id="cd14014">
    <property type="entry name" value="STKc_PknB_like"/>
    <property type="match status" value="1"/>
</dbReference>
<feature type="repeat" description="WD" evidence="5">
    <location>
        <begin position="1228"/>
        <end position="1269"/>
    </location>
</feature>
<keyword evidence="11" id="KW-1185">Reference proteome</keyword>
<feature type="region of interest" description="Disordered" evidence="8">
    <location>
        <begin position="287"/>
        <end position="312"/>
    </location>
</feature>
<feature type="compositionally biased region" description="Polar residues" evidence="8">
    <location>
        <begin position="179"/>
        <end position="200"/>
    </location>
</feature>
<dbReference type="Pfam" id="PF00400">
    <property type="entry name" value="WD40"/>
    <property type="match status" value="8"/>
</dbReference>
<dbReference type="InterPro" id="IPR019775">
    <property type="entry name" value="WD40_repeat_CS"/>
</dbReference>
<dbReference type="SMART" id="SM00220">
    <property type="entry name" value="S_TKc"/>
    <property type="match status" value="1"/>
</dbReference>
<keyword evidence="2" id="KW-0677">Repeat</keyword>
<feature type="compositionally biased region" description="Polar residues" evidence="8">
    <location>
        <begin position="78"/>
        <end position="88"/>
    </location>
</feature>
<feature type="domain" description="Protein kinase" evidence="9">
    <location>
        <begin position="344"/>
        <end position="614"/>
    </location>
</feature>
<dbReference type="RefSeq" id="WP_145259358.1">
    <property type="nucleotide sequence ID" value="NZ_CP036316.1"/>
</dbReference>
<keyword evidence="1 5" id="KW-0853">WD repeat</keyword>
<keyword evidence="7" id="KW-0175">Coiled coil</keyword>
<dbReference type="InterPro" id="IPR008271">
    <property type="entry name" value="Ser/Thr_kinase_AS"/>
</dbReference>
<evidence type="ECO:0000256" key="7">
    <source>
        <dbReference type="SAM" id="Coils"/>
    </source>
</evidence>
<dbReference type="SUPFAM" id="SSF56112">
    <property type="entry name" value="Protein kinase-like (PK-like)"/>
    <property type="match status" value="1"/>
</dbReference>
<evidence type="ECO:0000256" key="6">
    <source>
        <dbReference type="PROSITE-ProRule" id="PRU10141"/>
    </source>
</evidence>
<reference evidence="10 11" key="1">
    <citation type="submission" date="2019-02" db="EMBL/GenBank/DDBJ databases">
        <title>Deep-cultivation of Planctomycetes and their phenomic and genomic characterization uncovers novel biology.</title>
        <authorList>
            <person name="Wiegand S."/>
            <person name="Jogler M."/>
            <person name="Boedeker C."/>
            <person name="Pinto D."/>
            <person name="Vollmers J."/>
            <person name="Rivas-Marin E."/>
            <person name="Kohn T."/>
            <person name="Peeters S.H."/>
            <person name="Heuer A."/>
            <person name="Rast P."/>
            <person name="Oberbeckmann S."/>
            <person name="Bunk B."/>
            <person name="Jeske O."/>
            <person name="Meyerdierks A."/>
            <person name="Storesund J.E."/>
            <person name="Kallscheuer N."/>
            <person name="Luecker S."/>
            <person name="Lage O.M."/>
            <person name="Pohl T."/>
            <person name="Merkel B.J."/>
            <person name="Hornburger P."/>
            <person name="Mueller R.-W."/>
            <person name="Bruemmer F."/>
            <person name="Labrenz M."/>
            <person name="Spormann A.M."/>
            <person name="Op den Camp H."/>
            <person name="Overmann J."/>
            <person name="Amann R."/>
            <person name="Jetten M.S.M."/>
            <person name="Mascher T."/>
            <person name="Medema M.H."/>
            <person name="Devos D.P."/>
            <person name="Kaster A.-K."/>
            <person name="Ovreas L."/>
            <person name="Rohde M."/>
            <person name="Galperin M.Y."/>
            <person name="Jogler C."/>
        </authorList>
    </citation>
    <scope>NUCLEOTIDE SEQUENCE [LARGE SCALE GENOMIC DNA]</scope>
    <source>
        <strain evidence="10 11">V22</strain>
    </source>
</reference>
<feature type="region of interest" description="Disordered" evidence="8">
    <location>
        <begin position="1760"/>
        <end position="1784"/>
    </location>
</feature>
<feature type="repeat" description="WD" evidence="5">
    <location>
        <begin position="1006"/>
        <end position="1027"/>
    </location>
</feature>
<gene>
    <name evidence="10" type="primary">pknD_1</name>
    <name evidence="10" type="ORF">V22_04310</name>
</gene>
<keyword evidence="10" id="KW-0808">Transferase</keyword>
<feature type="repeat" description="WD" evidence="5">
    <location>
        <begin position="1825"/>
        <end position="1857"/>
    </location>
</feature>
<feature type="repeat" description="WD" evidence="5">
    <location>
        <begin position="1723"/>
        <end position="1764"/>
    </location>
</feature>
<feature type="repeat" description="WD" evidence="5">
    <location>
        <begin position="956"/>
        <end position="990"/>
    </location>
</feature>
<dbReference type="GO" id="GO:0004674">
    <property type="term" value="F:protein serine/threonine kinase activity"/>
    <property type="evidence" value="ECO:0007669"/>
    <property type="project" value="UniProtKB-EC"/>
</dbReference>
<dbReference type="Pfam" id="PF00069">
    <property type="entry name" value="Pkinase"/>
    <property type="match status" value="1"/>
</dbReference>
<dbReference type="PROSITE" id="PS00107">
    <property type="entry name" value="PROTEIN_KINASE_ATP"/>
    <property type="match status" value="1"/>
</dbReference>
<dbReference type="Proteomes" id="UP000319976">
    <property type="component" value="Chromosome"/>
</dbReference>
<dbReference type="PANTHER" id="PTHR44129">
    <property type="entry name" value="WD REPEAT-CONTAINING PROTEIN POP1"/>
    <property type="match status" value="1"/>
</dbReference>
<feature type="region of interest" description="Disordered" evidence="8">
    <location>
        <begin position="63"/>
        <end position="200"/>
    </location>
</feature>
<dbReference type="Gene3D" id="2.130.10.10">
    <property type="entry name" value="YVTN repeat-like/Quinoprotein amine dehydrogenase"/>
    <property type="match status" value="5"/>
</dbReference>
<accession>A0A517T4A8</accession>
<dbReference type="SMART" id="SM00320">
    <property type="entry name" value="WD40"/>
    <property type="match status" value="17"/>
</dbReference>
<dbReference type="PROSITE" id="PS00678">
    <property type="entry name" value="WD_REPEATS_1"/>
    <property type="match status" value="2"/>
</dbReference>
<keyword evidence="10" id="KW-0418">Kinase</keyword>
<dbReference type="InterPro" id="IPR036322">
    <property type="entry name" value="WD40_repeat_dom_sf"/>
</dbReference>
<dbReference type="InterPro" id="IPR001680">
    <property type="entry name" value="WD40_rpt"/>
</dbReference>
<dbReference type="SUPFAM" id="SSF50978">
    <property type="entry name" value="WD40 repeat-like"/>
    <property type="match status" value="1"/>
</dbReference>
<evidence type="ECO:0000256" key="8">
    <source>
        <dbReference type="SAM" id="MobiDB-lite"/>
    </source>
</evidence>
<dbReference type="InterPro" id="IPR011009">
    <property type="entry name" value="Kinase-like_dom_sf"/>
</dbReference>
<dbReference type="EMBL" id="CP036316">
    <property type="protein sequence ID" value="QDT63213.1"/>
    <property type="molecule type" value="Genomic_DNA"/>
</dbReference>
<name>A0A517T4A8_9PLAN</name>
<dbReference type="KEGG" id="chya:V22_04310"/>
<dbReference type="InterPro" id="IPR015943">
    <property type="entry name" value="WD40/YVTN_repeat-like_dom_sf"/>
</dbReference>
<dbReference type="EC" id="2.7.11.1" evidence="10"/>
<evidence type="ECO:0000313" key="11">
    <source>
        <dbReference type="Proteomes" id="UP000319976"/>
    </source>
</evidence>
<keyword evidence="4 6" id="KW-0067">ATP-binding</keyword>
<dbReference type="InterPro" id="IPR017441">
    <property type="entry name" value="Protein_kinase_ATP_BS"/>
</dbReference>
<organism evidence="10 11">
    <name type="scientific">Calycomorphotria hydatis</name>
    <dbReference type="NCBI Taxonomy" id="2528027"/>
    <lineage>
        <taxon>Bacteria</taxon>
        <taxon>Pseudomonadati</taxon>
        <taxon>Planctomycetota</taxon>
        <taxon>Planctomycetia</taxon>
        <taxon>Planctomycetales</taxon>
        <taxon>Planctomycetaceae</taxon>
        <taxon>Calycomorphotria</taxon>
    </lineage>
</organism>
<dbReference type="PROSITE" id="PS50082">
    <property type="entry name" value="WD_REPEATS_2"/>
    <property type="match status" value="8"/>
</dbReference>
<dbReference type="Gene3D" id="1.10.510.10">
    <property type="entry name" value="Transferase(Phosphotransferase) domain 1"/>
    <property type="match status" value="1"/>
</dbReference>
<dbReference type="InterPro" id="IPR050349">
    <property type="entry name" value="WD_LIS1/nudF_dynein_reg"/>
</dbReference>
<dbReference type="PROSITE" id="PS00108">
    <property type="entry name" value="PROTEIN_KINASE_ST"/>
    <property type="match status" value="1"/>
</dbReference>
<feature type="repeat" description="WD" evidence="5">
    <location>
        <begin position="1279"/>
        <end position="1313"/>
    </location>
</feature>
<feature type="coiled-coil region" evidence="7">
    <location>
        <begin position="725"/>
        <end position="795"/>
    </location>
</feature>
<dbReference type="SUPFAM" id="SSF50998">
    <property type="entry name" value="Quinoprotein alcohol dehydrogenase-like"/>
    <property type="match status" value="1"/>
</dbReference>
<feature type="region of interest" description="Disordered" evidence="8">
    <location>
        <begin position="233"/>
        <end position="255"/>
    </location>
</feature>
<feature type="repeat" description="WD" evidence="5">
    <location>
        <begin position="1180"/>
        <end position="1223"/>
    </location>
</feature>
<evidence type="ECO:0000256" key="3">
    <source>
        <dbReference type="ARBA" id="ARBA00022741"/>
    </source>
</evidence>
<dbReference type="InterPro" id="IPR000719">
    <property type="entry name" value="Prot_kinase_dom"/>
</dbReference>
<feature type="compositionally biased region" description="Polar residues" evidence="8">
    <location>
        <begin position="98"/>
        <end position="107"/>
    </location>
</feature>
<dbReference type="Gene3D" id="3.30.200.20">
    <property type="entry name" value="Phosphorylase Kinase, domain 1"/>
    <property type="match status" value="1"/>
</dbReference>
<keyword evidence="3 6" id="KW-0547">Nucleotide-binding</keyword>
<evidence type="ECO:0000259" key="9">
    <source>
        <dbReference type="PROSITE" id="PS50011"/>
    </source>
</evidence>
<evidence type="ECO:0000256" key="2">
    <source>
        <dbReference type="ARBA" id="ARBA00022737"/>
    </source>
</evidence>
<dbReference type="OrthoDB" id="9765809at2"/>